<dbReference type="GO" id="GO:0005886">
    <property type="term" value="C:plasma membrane"/>
    <property type="evidence" value="ECO:0007669"/>
    <property type="project" value="UniProtKB-SubCell"/>
</dbReference>
<keyword evidence="3" id="KW-0813">Transport</keyword>
<feature type="transmembrane region" description="Helical" evidence="9">
    <location>
        <begin position="400"/>
        <end position="423"/>
    </location>
</feature>
<name>A0A5C6Q9E3_9GAMM</name>
<dbReference type="EMBL" id="VOLT01000011">
    <property type="protein sequence ID" value="TWX65207.1"/>
    <property type="molecule type" value="Genomic_DNA"/>
</dbReference>
<dbReference type="NCBIfam" id="TIGR00801">
    <property type="entry name" value="ncs2"/>
    <property type="match status" value="1"/>
</dbReference>
<dbReference type="PANTHER" id="PTHR42810">
    <property type="entry name" value="PURINE PERMEASE C1399.01C-RELATED"/>
    <property type="match status" value="1"/>
</dbReference>
<dbReference type="PROSITE" id="PS01116">
    <property type="entry name" value="XANTH_URACIL_PERMASE"/>
    <property type="match status" value="1"/>
</dbReference>
<feature type="region of interest" description="Disordered" evidence="8">
    <location>
        <begin position="433"/>
        <end position="452"/>
    </location>
</feature>
<keyword evidence="7 9" id="KW-0472">Membrane</keyword>
<feature type="transmembrane region" description="Helical" evidence="9">
    <location>
        <begin position="128"/>
        <end position="150"/>
    </location>
</feature>
<evidence type="ECO:0000256" key="8">
    <source>
        <dbReference type="SAM" id="MobiDB-lite"/>
    </source>
</evidence>
<feature type="transmembrane region" description="Helical" evidence="9">
    <location>
        <begin position="344"/>
        <end position="363"/>
    </location>
</feature>
<dbReference type="InterPro" id="IPR017588">
    <property type="entry name" value="UacT-like"/>
</dbReference>
<protein>
    <submittedName>
        <fullName evidence="10">Purine permease</fullName>
    </submittedName>
</protein>
<feature type="transmembrane region" description="Helical" evidence="9">
    <location>
        <begin position="12"/>
        <end position="37"/>
    </location>
</feature>
<evidence type="ECO:0000256" key="1">
    <source>
        <dbReference type="ARBA" id="ARBA00004651"/>
    </source>
</evidence>
<evidence type="ECO:0000256" key="2">
    <source>
        <dbReference type="ARBA" id="ARBA00008821"/>
    </source>
</evidence>
<dbReference type="PANTHER" id="PTHR42810:SF4">
    <property type="entry name" value="URIC ACID TRANSPORTER UACT"/>
    <property type="match status" value="1"/>
</dbReference>
<evidence type="ECO:0000256" key="5">
    <source>
        <dbReference type="ARBA" id="ARBA00022692"/>
    </source>
</evidence>
<evidence type="ECO:0000313" key="10">
    <source>
        <dbReference type="EMBL" id="TWX65207.1"/>
    </source>
</evidence>
<keyword evidence="11" id="KW-1185">Reference proteome</keyword>
<feature type="transmembrane region" description="Helical" evidence="9">
    <location>
        <begin position="103"/>
        <end position="121"/>
    </location>
</feature>
<evidence type="ECO:0000313" key="11">
    <source>
        <dbReference type="Proteomes" id="UP000321822"/>
    </source>
</evidence>
<accession>A0A5C6Q9E3</accession>
<dbReference type="RefSeq" id="WP_146790492.1">
    <property type="nucleotide sequence ID" value="NZ_VOLT01000011.1"/>
</dbReference>
<evidence type="ECO:0000256" key="4">
    <source>
        <dbReference type="ARBA" id="ARBA00022475"/>
    </source>
</evidence>
<dbReference type="InterPro" id="IPR006042">
    <property type="entry name" value="Xan_ur_permease"/>
</dbReference>
<feature type="transmembrane region" description="Helical" evidence="9">
    <location>
        <begin position="375"/>
        <end position="394"/>
    </location>
</feature>
<feature type="transmembrane region" description="Helical" evidence="9">
    <location>
        <begin position="162"/>
        <end position="182"/>
    </location>
</feature>
<dbReference type="Proteomes" id="UP000321822">
    <property type="component" value="Unassembled WGS sequence"/>
</dbReference>
<comment type="caution">
    <text evidence="10">The sequence shown here is derived from an EMBL/GenBank/DDBJ whole genome shotgun (WGS) entry which is preliminary data.</text>
</comment>
<feature type="transmembrane region" description="Helical" evidence="9">
    <location>
        <begin position="231"/>
        <end position="252"/>
    </location>
</feature>
<dbReference type="OrthoDB" id="9805749at2"/>
<feature type="transmembrane region" description="Helical" evidence="9">
    <location>
        <begin position="49"/>
        <end position="66"/>
    </location>
</feature>
<dbReference type="InterPro" id="IPR006043">
    <property type="entry name" value="NCS2"/>
</dbReference>
<evidence type="ECO:0000256" key="6">
    <source>
        <dbReference type="ARBA" id="ARBA00022989"/>
    </source>
</evidence>
<dbReference type="NCBIfam" id="NF037981">
    <property type="entry name" value="NCS2_1"/>
    <property type="match status" value="1"/>
</dbReference>
<gene>
    <name evidence="10" type="ORF">ESZ36_18175</name>
</gene>
<dbReference type="NCBIfam" id="TIGR03173">
    <property type="entry name" value="pbuX"/>
    <property type="match status" value="1"/>
</dbReference>
<sequence>MEILYQVEDKPPMGTSILLAAQHLLAALGAIITVPLVVGGVLNLPVEDIVVLVNAAMLVSGVVTIIQCKGVGPVGIRLPCVMGTSFTFVGVSIAIGFEHGVAGILGSALVASLVMIIGSFFMPMIRKFFPPIVTGTVVTLIGLSLIPVAVDWFAGGQVGQEGYASLPNLAIGLFVLTTVILLSIFGKGILSAAAVVIGMALGFMACVVLGLVDFKPVQDSPLFALPSPFHFGLSFPISGIIGMSIAYLVTIVESTGDFLALSNVTKTKLTGKKLSSGILCDGLGSALASLFSTTPFSSFSQNVGIVGMTGVASRYVVAITGAMLILAGLFPIIGALVVAIPLPVLGGAGLVMFAMIITAGVNILSHTKHTKRNGIIIAVTIGAGMAVTVRPELLSHLPDFLKIILASGITTGSVIALLLNAVLPDGDIIVETEEENSGNSEVESSPNLVQTP</sequence>
<dbReference type="AlphaFoldDB" id="A0A5C6Q9E3"/>
<dbReference type="Pfam" id="PF00860">
    <property type="entry name" value="Xan_ur_permease"/>
    <property type="match status" value="1"/>
</dbReference>
<proteinExistence type="inferred from homology"/>
<feature type="transmembrane region" description="Helical" evidence="9">
    <location>
        <begin position="189"/>
        <end position="211"/>
    </location>
</feature>
<evidence type="ECO:0000256" key="9">
    <source>
        <dbReference type="SAM" id="Phobius"/>
    </source>
</evidence>
<comment type="similarity">
    <text evidence="2">Belongs to the nucleobase:cation symporter-2 (NCS2) (TC 2.A.40) family.</text>
</comment>
<comment type="subcellular location">
    <subcellularLocation>
        <location evidence="1">Cell membrane</location>
        <topology evidence="1">Multi-pass membrane protein</topology>
    </subcellularLocation>
</comment>
<feature type="transmembrane region" description="Helical" evidence="9">
    <location>
        <begin position="315"/>
        <end position="338"/>
    </location>
</feature>
<keyword evidence="5 9" id="KW-0812">Transmembrane</keyword>
<organism evidence="10 11">
    <name type="scientific">Colwellia demingiae</name>
    <dbReference type="NCBI Taxonomy" id="89401"/>
    <lineage>
        <taxon>Bacteria</taxon>
        <taxon>Pseudomonadati</taxon>
        <taxon>Pseudomonadota</taxon>
        <taxon>Gammaproteobacteria</taxon>
        <taxon>Alteromonadales</taxon>
        <taxon>Colwelliaceae</taxon>
        <taxon>Colwellia</taxon>
    </lineage>
</organism>
<evidence type="ECO:0000256" key="7">
    <source>
        <dbReference type="ARBA" id="ARBA00023136"/>
    </source>
</evidence>
<evidence type="ECO:0000256" key="3">
    <source>
        <dbReference type="ARBA" id="ARBA00022448"/>
    </source>
</evidence>
<feature type="transmembrane region" description="Helical" evidence="9">
    <location>
        <begin position="78"/>
        <end position="97"/>
    </location>
</feature>
<keyword evidence="4" id="KW-1003">Cell membrane</keyword>
<dbReference type="GO" id="GO:0042907">
    <property type="term" value="F:xanthine transmembrane transporter activity"/>
    <property type="evidence" value="ECO:0007669"/>
    <property type="project" value="TreeGrafter"/>
</dbReference>
<keyword evidence="6 9" id="KW-1133">Transmembrane helix</keyword>
<reference evidence="10 11" key="1">
    <citation type="submission" date="2019-07" db="EMBL/GenBank/DDBJ databases">
        <title>Genomes of sea-ice associated Colwellia species.</title>
        <authorList>
            <person name="Bowman J.P."/>
        </authorList>
    </citation>
    <scope>NUCLEOTIDE SEQUENCE [LARGE SCALE GENOMIC DNA]</scope>
    <source>
        <strain evidence="10 11">ACAM 459</strain>
    </source>
</reference>